<keyword evidence="1" id="KW-0460">Magnesium</keyword>
<evidence type="ECO:0000256" key="1">
    <source>
        <dbReference type="PIRSR" id="PIRSR600760-2"/>
    </source>
</evidence>
<feature type="binding site" evidence="1">
    <location>
        <position position="90"/>
    </location>
    <ligand>
        <name>Mg(2+)</name>
        <dbReference type="ChEBI" id="CHEBI:18420"/>
        <label>2</label>
    </ligand>
</feature>
<dbReference type="PANTHER" id="PTHR20854">
    <property type="entry name" value="INOSITOL MONOPHOSPHATASE"/>
    <property type="match status" value="1"/>
</dbReference>
<dbReference type="GO" id="GO:0008934">
    <property type="term" value="F:inositol monophosphate 1-phosphatase activity"/>
    <property type="evidence" value="ECO:0007669"/>
    <property type="project" value="TreeGrafter"/>
</dbReference>
<gene>
    <name evidence="3" type="ORF">BLA60_29985</name>
</gene>
<organism evidence="3 4">
    <name type="scientific">Actinophytocola xinjiangensis</name>
    <dbReference type="NCBI Taxonomy" id="485602"/>
    <lineage>
        <taxon>Bacteria</taxon>
        <taxon>Bacillati</taxon>
        <taxon>Actinomycetota</taxon>
        <taxon>Actinomycetes</taxon>
        <taxon>Pseudonocardiales</taxon>
        <taxon>Pseudonocardiaceae</taxon>
    </lineage>
</organism>
<keyword evidence="1" id="KW-0479">Metal-binding</keyword>
<dbReference type="InterPro" id="IPR000760">
    <property type="entry name" value="Inositol_monophosphatase-like"/>
</dbReference>
<evidence type="ECO:0000313" key="4">
    <source>
        <dbReference type="Proteomes" id="UP000185696"/>
    </source>
</evidence>
<dbReference type="PRINTS" id="PR00377">
    <property type="entry name" value="IMPHPHTASES"/>
</dbReference>
<dbReference type="Gene3D" id="3.40.190.80">
    <property type="match status" value="1"/>
</dbReference>
<feature type="binding site" evidence="1">
    <location>
        <position position="74"/>
    </location>
    <ligand>
        <name>Mg(2+)</name>
        <dbReference type="ChEBI" id="CHEBI:18420"/>
        <label>1</label>
        <note>catalytic</note>
    </ligand>
</feature>
<comment type="cofactor">
    <cofactor evidence="1">
        <name>Mg(2+)</name>
        <dbReference type="ChEBI" id="CHEBI:18420"/>
    </cofactor>
</comment>
<comment type="caution">
    <text evidence="3">The sequence shown here is derived from an EMBL/GenBank/DDBJ whole genome shotgun (WGS) entry which is preliminary data.</text>
</comment>
<feature type="region of interest" description="Disordered" evidence="2">
    <location>
        <begin position="63"/>
        <end position="85"/>
    </location>
</feature>
<dbReference type="EMBL" id="MSIF01000019">
    <property type="protein sequence ID" value="OLF06787.1"/>
    <property type="molecule type" value="Genomic_DNA"/>
</dbReference>
<dbReference type="PANTHER" id="PTHR20854:SF4">
    <property type="entry name" value="INOSITOL-1-MONOPHOSPHATASE-RELATED"/>
    <property type="match status" value="1"/>
</dbReference>
<proteinExistence type="predicted"/>
<evidence type="ECO:0008006" key="5">
    <source>
        <dbReference type="Google" id="ProtNLM"/>
    </source>
</evidence>
<dbReference type="GO" id="GO:0007165">
    <property type="term" value="P:signal transduction"/>
    <property type="evidence" value="ECO:0007669"/>
    <property type="project" value="TreeGrafter"/>
</dbReference>
<reference evidence="3 4" key="1">
    <citation type="submission" date="2016-12" db="EMBL/GenBank/DDBJ databases">
        <title>The draft genome sequence of Actinophytocola xinjiangensis.</title>
        <authorList>
            <person name="Wang W."/>
            <person name="Yuan L."/>
        </authorList>
    </citation>
    <scope>NUCLEOTIDE SEQUENCE [LARGE SCALE GENOMIC DNA]</scope>
    <source>
        <strain evidence="3 4">CGMCC 4.4663</strain>
    </source>
</reference>
<sequence length="264" mass="27888">MAAMTPPASADELDQAIGLVRDAARLAADAFHASTREVHHKPDGSVATPTDLAVEDHLREHLRRHHPHDGVTGEERPPHTGTSGRRWIIDPISGTHDFLHRVPLYSVDLALEDAHGPAIAVTALPASDLVTAAGRGLGAWLLTGDQRLPASPAAVSTRTDLAGAVVCVHGLAAWPTTLITALHRQCRPRDGVHSVQRLLTGRADAILATGLAYEDLACLPLLVDQAGGRVTDTTGRPVLSGDGTVLVTNGHLHDQFLALIGDNR</sequence>
<evidence type="ECO:0000313" key="3">
    <source>
        <dbReference type="EMBL" id="OLF06787.1"/>
    </source>
</evidence>
<dbReference type="GO" id="GO:0046872">
    <property type="term" value="F:metal ion binding"/>
    <property type="evidence" value="ECO:0007669"/>
    <property type="project" value="UniProtKB-KW"/>
</dbReference>
<dbReference type="GO" id="GO:0006020">
    <property type="term" value="P:inositol metabolic process"/>
    <property type="evidence" value="ECO:0007669"/>
    <property type="project" value="TreeGrafter"/>
</dbReference>
<dbReference type="Pfam" id="PF00459">
    <property type="entry name" value="Inositol_P"/>
    <property type="match status" value="1"/>
</dbReference>
<feature type="binding site" evidence="1">
    <location>
        <position position="215"/>
    </location>
    <ligand>
        <name>Mg(2+)</name>
        <dbReference type="ChEBI" id="CHEBI:18420"/>
        <label>1</label>
        <note>catalytic</note>
    </ligand>
</feature>
<accession>A0A7Z1AV36</accession>
<dbReference type="AlphaFoldDB" id="A0A7Z1AV36"/>
<feature type="binding site" evidence="1">
    <location>
        <position position="92"/>
    </location>
    <ligand>
        <name>Mg(2+)</name>
        <dbReference type="ChEBI" id="CHEBI:18420"/>
        <label>1</label>
        <note>catalytic</note>
    </ligand>
</feature>
<keyword evidence="4" id="KW-1185">Reference proteome</keyword>
<feature type="compositionally biased region" description="Basic and acidic residues" evidence="2">
    <location>
        <begin position="68"/>
        <end position="78"/>
    </location>
</feature>
<dbReference type="Proteomes" id="UP000185696">
    <property type="component" value="Unassembled WGS sequence"/>
</dbReference>
<evidence type="ECO:0000256" key="2">
    <source>
        <dbReference type="SAM" id="MobiDB-lite"/>
    </source>
</evidence>
<protein>
    <recommendedName>
        <fullName evidence="5">Histidinol-phosphatase</fullName>
    </recommendedName>
</protein>
<dbReference type="SUPFAM" id="SSF56655">
    <property type="entry name" value="Carbohydrate phosphatase"/>
    <property type="match status" value="1"/>
</dbReference>
<name>A0A7Z1AV36_9PSEU</name>
<dbReference type="Gene3D" id="3.30.540.10">
    <property type="entry name" value="Fructose-1,6-Bisphosphatase, subunit A, domain 1"/>
    <property type="match status" value="1"/>
</dbReference>